<evidence type="ECO:0000313" key="2">
    <source>
        <dbReference type="Proteomes" id="UP000472372"/>
    </source>
</evidence>
<name>A0A6S6WIA7_9PLEO</name>
<protein>
    <submittedName>
        <fullName evidence="1">Uncharacterized protein</fullName>
    </submittedName>
</protein>
<evidence type="ECO:0000313" key="1">
    <source>
        <dbReference type="EMBL" id="CAE7208114.1"/>
    </source>
</evidence>
<dbReference type="Proteomes" id="UP000472372">
    <property type="component" value="Chromosome 9"/>
</dbReference>
<dbReference type="AlphaFoldDB" id="A0A6S6WIA7"/>
<reference evidence="1" key="1">
    <citation type="submission" date="2021-02" db="EMBL/GenBank/DDBJ databases">
        <authorList>
            <person name="Syme A R."/>
            <person name="Syme A R."/>
            <person name="Moolhuijzen P."/>
        </authorList>
    </citation>
    <scope>NUCLEOTIDE SEQUENCE</scope>
    <source>
        <strain evidence="1">W1-1</strain>
    </source>
</reference>
<sequence>MSQPTHLLFPNLPPELRQEIYTYLSEDPSTPAQTTGLPLALKTFTCKHTTIQILPVHHGSAGLLSLPHDVFPEAAEYHSWLLSNAVALHIGVKFHGRVNTFVQADWDKKVERHLNKLAKQHPWLRKVGSYHVKICWAPLDKPLRSKKGKRVAGCIPNAMVESLTKMMDEGVKRRKGEVRVALVLDLVFVTVSAACSMRFGLDVFLARGNTGSGLKRIVKEVYRPRQGIHVSVSSFLIAKEEGVVEWVEGLWEQLVMRKTYVDADEGEVVVTYGQKQPEYSFRHVLMECMGQI</sequence>
<gene>
    <name evidence="1" type="ORF">PTTW11_09788</name>
</gene>
<dbReference type="EMBL" id="HG992985">
    <property type="protein sequence ID" value="CAE7208114.1"/>
    <property type="molecule type" value="Genomic_DNA"/>
</dbReference>
<organism evidence="1 2">
    <name type="scientific">Pyrenophora teres f. teres</name>
    <dbReference type="NCBI Taxonomy" id="97479"/>
    <lineage>
        <taxon>Eukaryota</taxon>
        <taxon>Fungi</taxon>
        <taxon>Dikarya</taxon>
        <taxon>Ascomycota</taxon>
        <taxon>Pezizomycotina</taxon>
        <taxon>Dothideomycetes</taxon>
        <taxon>Pleosporomycetidae</taxon>
        <taxon>Pleosporales</taxon>
        <taxon>Pleosporineae</taxon>
        <taxon>Pleosporaceae</taxon>
        <taxon>Pyrenophora</taxon>
    </lineage>
</organism>
<accession>A0A6S6WIA7</accession>
<proteinExistence type="predicted"/>